<dbReference type="InterPro" id="IPR002562">
    <property type="entry name" value="3'-5'_exonuclease_dom"/>
</dbReference>
<dbReference type="GO" id="GO:0008408">
    <property type="term" value="F:3'-5' exonuclease activity"/>
    <property type="evidence" value="ECO:0007669"/>
    <property type="project" value="UniProtKB-UniRule"/>
</dbReference>
<dbReference type="SMART" id="SM00279">
    <property type="entry name" value="HhH2"/>
    <property type="match status" value="1"/>
</dbReference>
<dbReference type="InterPro" id="IPR008918">
    <property type="entry name" value="HhH2"/>
</dbReference>
<reference evidence="20 21" key="1">
    <citation type="submission" date="2017-09" db="EMBL/GenBank/DDBJ databases">
        <title>Genomics of the genus Arcobacter.</title>
        <authorList>
            <person name="Perez-Cataluna A."/>
            <person name="Figueras M.J."/>
            <person name="Salas-Masso N."/>
        </authorList>
    </citation>
    <scope>NUCLEOTIDE SEQUENCE [LARGE SCALE GENOMIC DNA]</scope>
    <source>
        <strain evidence="20 21">F156-34</strain>
    </source>
</reference>
<keyword evidence="5 16" id="KW-0548">Nucleotidyltransferase</keyword>
<dbReference type="InterPro" id="IPR020046">
    <property type="entry name" value="5-3_exonucl_a-hlix_arch_N"/>
</dbReference>
<dbReference type="Gene3D" id="3.30.70.370">
    <property type="match status" value="1"/>
</dbReference>
<dbReference type="Gene3D" id="3.30.420.10">
    <property type="entry name" value="Ribonuclease H-like superfamily/Ribonuclease H"/>
    <property type="match status" value="1"/>
</dbReference>
<dbReference type="Gene3D" id="1.20.1060.10">
    <property type="entry name" value="Taq DNA Polymerase, Chain T, domain 4"/>
    <property type="match status" value="1"/>
</dbReference>
<dbReference type="FunFam" id="1.10.150.20:FF:000003">
    <property type="entry name" value="DNA polymerase I"/>
    <property type="match status" value="1"/>
</dbReference>
<evidence type="ECO:0000313" key="20">
    <source>
        <dbReference type="EMBL" id="RXK14343.1"/>
    </source>
</evidence>
<dbReference type="PROSITE" id="PS00447">
    <property type="entry name" value="DNA_POLYMERASE_A"/>
    <property type="match status" value="1"/>
</dbReference>
<evidence type="ECO:0000256" key="11">
    <source>
        <dbReference type="ARBA" id="ARBA00022932"/>
    </source>
</evidence>
<dbReference type="EC" id="2.7.7.7" evidence="2 15"/>
<dbReference type="SUPFAM" id="SSF53098">
    <property type="entry name" value="Ribonuclease H-like"/>
    <property type="match status" value="1"/>
</dbReference>
<gene>
    <name evidence="16" type="primary">polA</name>
    <name evidence="20" type="ORF">CP965_02540</name>
</gene>
<name>A0A4Q1AYA9_9BACT</name>
<dbReference type="OrthoDB" id="9806424at2"/>
<feature type="domain" description="5'-3' exonuclease" evidence="18">
    <location>
        <begin position="2"/>
        <end position="258"/>
    </location>
</feature>
<dbReference type="EMBL" id="NXIE01000001">
    <property type="protein sequence ID" value="RXK14343.1"/>
    <property type="molecule type" value="Genomic_DNA"/>
</dbReference>
<keyword evidence="11 16" id="KW-0239">DNA-directed DNA polymerase</keyword>
<dbReference type="GO" id="GO:0008409">
    <property type="term" value="F:5'-3' exonuclease activity"/>
    <property type="evidence" value="ECO:0007669"/>
    <property type="project" value="UniProtKB-UniRule"/>
</dbReference>
<keyword evidence="10 16" id="KW-0269">Exonuclease</keyword>
<dbReference type="SMART" id="SM00474">
    <property type="entry name" value="35EXOc"/>
    <property type="match status" value="1"/>
</dbReference>
<evidence type="ECO:0000256" key="13">
    <source>
        <dbReference type="ARBA" id="ARBA00023204"/>
    </source>
</evidence>
<evidence type="ECO:0000256" key="1">
    <source>
        <dbReference type="ARBA" id="ARBA00007705"/>
    </source>
</evidence>
<feature type="domain" description="3'-5' exonuclease" evidence="17">
    <location>
        <begin position="312"/>
        <end position="492"/>
    </location>
</feature>
<dbReference type="CDD" id="cd08637">
    <property type="entry name" value="DNA_pol_A_pol_I_C"/>
    <property type="match status" value="1"/>
</dbReference>
<organism evidence="20 21">
    <name type="scientific">Halarcobacter mediterraneus</name>
    <dbReference type="NCBI Taxonomy" id="2023153"/>
    <lineage>
        <taxon>Bacteria</taxon>
        <taxon>Pseudomonadati</taxon>
        <taxon>Campylobacterota</taxon>
        <taxon>Epsilonproteobacteria</taxon>
        <taxon>Campylobacterales</taxon>
        <taxon>Arcobacteraceae</taxon>
        <taxon>Halarcobacter</taxon>
    </lineage>
</organism>
<dbReference type="Proteomes" id="UP000289718">
    <property type="component" value="Unassembled WGS sequence"/>
</dbReference>
<evidence type="ECO:0000256" key="16">
    <source>
        <dbReference type="RuleBase" id="RU004460"/>
    </source>
</evidence>
<evidence type="ECO:0000256" key="2">
    <source>
        <dbReference type="ARBA" id="ARBA00012417"/>
    </source>
</evidence>
<dbReference type="Gene3D" id="3.40.50.1010">
    <property type="entry name" value="5'-nuclease"/>
    <property type="match status" value="1"/>
</dbReference>
<dbReference type="GO" id="GO:0006302">
    <property type="term" value="P:double-strand break repair"/>
    <property type="evidence" value="ECO:0007669"/>
    <property type="project" value="TreeGrafter"/>
</dbReference>
<comment type="caution">
    <text evidence="20">The sequence shown here is derived from an EMBL/GenBank/DDBJ whole genome shotgun (WGS) entry which is preliminary data.</text>
</comment>
<dbReference type="InterPro" id="IPR001098">
    <property type="entry name" value="DNA-dir_DNA_pol_A_palm_dom"/>
</dbReference>
<dbReference type="InterPro" id="IPR036279">
    <property type="entry name" value="5-3_exonuclease_C_sf"/>
</dbReference>
<keyword evidence="9 16" id="KW-0378">Hydrolase</keyword>
<evidence type="ECO:0000256" key="6">
    <source>
        <dbReference type="ARBA" id="ARBA00022705"/>
    </source>
</evidence>
<dbReference type="InterPro" id="IPR036397">
    <property type="entry name" value="RNaseH_sf"/>
</dbReference>
<dbReference type="GO" id="GO:0006261">
    <property type="term" value="P:DNA-templated DNA replication"/>
    <property type="evidence" value="ECO:0007669"/>
    <property type="project" value="UniProtKB-UniRule"/>
</dbReference>
<comment type="function">
    <text evidence="16">In addition to polymerase activity, this DNA polymerase exhibits 3'-5' and 5'-3' exonuclease activity.</text>
</comment>
<evidence type="ECO:0000256" key="5">
    <source>
        <dbReference type="ARBA" id="ARBA00022695"/>
    </source>
</evidence>
<dbReference type="AlphaFoldDB" id="A0A4Q1AYA9"/>
<dbReference type="Pfam" id="PF01367">
    <property type="entry name" value="5_3_exonuc"/>
    <property type="match status" value="1"/>
</dbReference>
<dbReference type="InterPro" id="IPR002421">
    <property type="entry name" value="5-3_exonuclease"/>
</dbReference>
<dbReference type="NCBIfam" id="NF004397">
    <property type="entry name" value="PRK05755.1"/>
    <property type="match status" value="1"/>
</dbReference>
<protein>
    <recommendedName>
        <fullName evidence="3 15">DNA polymerase I</fullName>
        <ecNumber evidence="2 15">2.7.7.7</ecNumber>
    </recommendedName>
</protein>
<evidence type="ECO:0000256" key="10">
    <source>
        <dbReference type="ARBA" id="ARBA00022839"/>
    </source>
</evidence>
<keyword evidence="21" id="KW-1185">Reference proteome</keyword>
<dbReference type="InterPro" id="IPR043502">
    <property type="entry name" value="DNA/RNA_pol_sf"/>
</dbReference>
<evidence type="ECO:0000256" key="15">
    <source>
        <dbReference type="NCBIfam" id="TIGR00593"/>
    </source>
</evidence>
<evidence type="ECO:0000259" key="18">
    <source>
        <dbReference type="SMART" id="SM00475"/>
    </source>
</evidence>
<evidence type="ECO:0000313" key="21">
    <source>
        <dbReference type="Proteomes" id="UP000289718"/>
    </source>
</evidence>
<dbReference type="SUPFAM" id="SSF56672">
    <property type="entry name" value="DNA/RNA polymerases"/>
    <property type="match status" value="1"/>
</dbReference>
<dbReference type="SUPFAM" id="SSF47807">
    <property type="entry name" value="5' to 3' exonuclease, C-terminal subdomain"/>
    <property type="match status" value="1"/>
</dbReference>
<keyword evidence="6 16" id="KW-0235">DNA replication</keyword>
<keyword evidence="7" id="KW-0540">Nuclease</keyword>
<dbReference type="PANTHER" id="PTHR10133">
    <property type="entry name" value="DNA POLYMERASE I"/>
    <property type="match status" value="1"/>
</dbReference>
<dbReference type="Pfam" id="PF01612">
    <property type="entry name" value="DNA_pol_A_exo1"/>
    <property type="match status" value="1"/>
</dbReference>
<dbReference type="SMART" id="SM00482">
    <property type="entry name" value="POLAc"/>
    <property type="match status" value="1"/>
</dbReference>
<keyword evidence="12 16" id="KW-0238">DNA-binding</keyword>
<dbReference type="PANTHER" id="PTHR10133:SF27">
    <property type="entry name" value="DNA POLYMERASE NU"/>
    <property type="match status" value="1"/>
</dbReference>
<dbReference type="SUPFAM" id="SSF88723">
    <property type="entry name" value="PIN domain-like"/>
    <property type="match status" value="1"/>
</dbReference>
<dbReference type="InterPro" id="IPR002298">
    <property type="entry name" value="DNA_polymerase_A"/>
</dbReference>
<accession>A0A4Q1AYA9</accession>
<dbReference type="InterPro" id="IPR019760">
    <property type="entry name" value="DNA-dir_DNA_pol_A_CS"/>
</dbReference>
<feature type="domain" description="DNA-directed DNA polymerase family A palm" evidence="19">
    <location>
        <begin position="663"/>
        <end position="864"/>
    </location>
</feature>
<dbReference type="GO" id="GO:0003887">
    <property type="term" value="F:DNA-directed DNA polymerase activity"/>
    <property type="evidence" value="ECO:0007669"/>
    <property type="project" value="UniProtKB-UniRule"/>
</dbReference>
<proteinExistence type="inferred from homology"/>
<evidence type="ECO:0000256" key="4">
    <source>
        <dbReference type="ARBA" id="ARBA00022679"/>
    </source>
</evidence>
<evidence type="ECO:0000256" key="8">
    <source>
        <dbReference type="ARBA" id="ARBA00022763"/>
    </source>
</evidence>
<dbReference type="CDD" id="cd06139">
    <property type="entry name" value="DNA_polA_I_Ecoli_like_exo"/>
    <property type="match status" value="1"/>
</dbReference>
<evidence type="ECO:0000259" key="19">
    <source>
        <dbReference type="SMART" id="SM00482"/>
    </source>
</evidence>
<keyword evidence="13 16" id="KW-0234">DNA repair</keyword>
<dbReference type="InterPro" id="IPR020045">
    <property type="entry name" value="DNA_polI_H3TH"/>
</dbReference>
<evidence type="ECO:0000256" key="3">
    <source>
        <dbReference type="ARBA" id="ARBA00020311"/>
    </source>
</evidence>
<dbReference type="SMART" id="SM00475">
    <property type="entry name" value="53EXOc"/>
    <property type="match status" value="1"/>
</dbReference>
<comment type="similarity">
    <text evidence="1 16">Belongs to the DNA polymerase type-A family.</text>
</comment>
<dbReference type="FunFam" id="1.20.1060.10:FF:000001">
    <property type="entry name" value="DNA polymerase I"/>
    <property type="match status" value="1"/>
</dbReference>
<dbReference type="InterPro" id="IPR029060">
    <property type="entry name" value="PIN-like_dom_sf"/>
</dbReference>
<dbReference type="PRINTS" id="PR00868">
    <property type="entry name" value="DNAPOLI"/>
</dbReference>
<dbReference type="FunFam" id="1.10.150.20:FF:000002">
    <property type="entry name" value="DNA polymerase I"/>
    <property type="match status" value="1"/>
</dbReference>
<evidence type="ECO:0000256" key="7">
    <source>
        <dbReference type="ARBA" id="ARBA00022722"/>
    </source>
</evidence>
<dbReference type="NCBIfam" id="TIGR00593">
    <property type="entry name" value="pola"/>
    <property type="match status" value="1"/>
</dbReference>
<keyword evidence="8 16" id="KW-0227">DNA damage</keyword>
<evidence type="ECO:0000256" key="14">
    <source>
        <dbReference type="ARBA" id="ARBA00049244"/>
    </source>
</evidence>
<sequence length="900" mass="102941">MKKTITVIDTFGFLFRSYYALPPLKSKNGFPTGLLTGFMNFISNIGKDFQTDYLVFALDSKGDTFRKEIYTEYKSHRPDVPEDLLKQLPIAIEWIEKMGFQIAMEDGYEADDVIASIAKDAKEKNLEVRVVSHDKDLYQLIGDDVYLFDPIKKTVVNEEKCFDKYGVTPAQFTDYQSLLGDSADNVPGVKGVGAKTAEALIKEYGTLDNIYENLENIEKTRWKNLLTEGKELAYISKKLVTLYTECHSIDDIDKYILPTENPILKIADTLMEYDLNRIISKVEKDGLSYKTTIPKGYEEKPVEVKQELKKEYILLNDEKKLLEVVSSIPDIAIVAFDTETTDLDVKNASLVGFSFCFEEGKAYYIPMGHNYLGVPSQVSKKVAKEAIEILNKKKLVLQNFKYDYSIIKNELNFELKLYADTMILAWLLDTSSKVGLDALALKYFEHEMISFKSIVKKGENFSNVEINEACKYAAEDALFTRAIYFKLLDELKENKSEHLIQIAHDIEFDFIYVLANMEENGIKIDIKKLEELKSKSILNIQELKTKIYETAGVEFNINSPKQLGEVLFETLKLPPSKKTKSGYSTNEVVLQKLYNEHEVIPLLLKYREAFKLQSTYIEPLLELALKDEKNRIYTSFLQTGTATGRLSSKSPNLQNIPVRSEAGALIRSIFIPKEGYKLVGIDYSQIELRLLAHFSKDKALVEAFKNDLDIHHQTAVKIFGEEEAKEKRSIAKSINFGLLYGMGSRKLADTLGISTKEAKTYIESYFKAFVSVKDYFKSVEEGALDNGYVETLLKRRRLFDFDSANAMMRAAYLRESVNTLFQGSAADLIKLSMLEIYKKFKDNNNIKMLLQIHDELIFEIKESEVEKITNELVYIMENIYELNIPLRVTSSIGSSWQELK</sequence>
<dbReference type="InterPro" id="IPR018320">
    <property type="entry name" value="DNA_polymerase_1"/>
</dbReference>
<dbReference type="Pfam" id="PF02739">
    <property type="entry name" value="5_3_exonuc_N"/>
    <property type="match status" value="1"/>
</dbReference>
<dbReference type="Gene3D" id="1.10.150.20">
    <property type="entry name" value="5' to 3' exonuclease, C-terminal subdomain"/>
    <property type="match status" value="2"/>
</dbReference>
<comment type="catalytic activity">
    <reaction evidence="14 16">
        <text>DNA(n) + a 2'-deoxyribonucleoside 5'-triphosphate = DNA(n+1) + diphosphate</text>
        <dbReference type="Rhea" id="RHEA:22508"/>
        <dbReference type="Rhea" id="RHEA-COMP:17339"/>
        <dbReference type="Rhea" id="RHEA-COMP:17340"/>
        <dbReference type="ChEBI" id="CHEBI:33019"/>
        <dbReference type="ChEBI" id="CHEBI:61560"/>
        <dbReference type="ChEBI" id="CHEBI:173112"/>
        <dbReference type="EC" id="2.7.7.7"/>
    </reaction>
</comment>
<dbReference type="RefSeq" id="WP_129060466.1">
    <property type="nucleotide sequence ID" value="NZ_NXIE01000001.1"/>
</dbReference>
<dbReference type="InterPro" id="IPR012337">
    <property type="entry name" value="RNaseH-like_sf"/>
</dbReference>
<evidence type="ECO:0000256" key="9">
    <source>
        <dbReference type="ARBA" id="ARBA00022801"/>
    </source>
</evidence>
<dbReference type="CDD" id="cd09859">
    <property type="entry name" value="PIN_53EXO"/>
    <property type="match status" value="1"/>
</dbReference>
<dbReference type="GO" id="GO:0003677">
    <property type="term" value="F:DNA binding"/>
    <property type="evidence" value="ECO:0007669"/>
    <property type="project" value="UniProtKB-UniRule"/>
</dbReference>
<evidence type="ECO:0000259" key="17">
    <source>
        <dbReference type="SMART" id="SM00474"/>
    </source>
</evidence>
<evidence type="ECO:0000256" key="12">
    <source>
        <dbReference type="ARBA" id="ARBA00023125"/>
    </source>
</evidence>
<dbReference type="Pfam" id="PF00476">
    <property type="entry name" value="DNA_pol_A"/>
    <property type="match status" value="1"/>
</dbReference>
<dbReference type="CDD" id="cd09898">
    <property type="entry name" value="H3TH_53EXO"/>
    <property type="match status" value="1"/>
</dbReference>
<keyword evidence="4 16" id="KW-0808">Transferase</keyword>